<accession>A0A1U7CS71</accession>
<evidence type="ECO:0000313" key="3">
    <source>
        <dbReference type="EMBL" id="APW61794.1"/>
    </source>
</evidence>
<sequence length="234" mass="25261">MPDTRTHRGPGPRDREWFGAEERPGLAAAVVDLSWLLSRGYAEASSLKLVGDRWRLVDRQRTAVRRSSCSDEALAGRRAKRVDLGAMRGRPLRIDGFNLVLTLESALGGGVVLGGRDGCYRDLASVHGTYRRVEETRPALDLAARWLAEWGVGPCTWLLDAPVSNSGQLAAIIRAKSPTWRAEVVPDPDALLALPGDPIATADAAILDRCDSWFNLARALVEAAAPGAFVVDLG</sequence>
<dbReference type="PANTHER" id="PTHR42252:SF1">
    <property type="entry name" value="DUF434 DOMAIN-CONTAINING PROTEIN"/>
    <property type="match status" value="1"/>
</dbReference>
<keyword evidence="4" id="KW-1185">Reference proteome</keyword>
<dbReference type="Pfam" id="PF18481">
    <property type="entry name" value="DUF5616"/>
    <property type="match status" value="1"/>
</dbReference>
<reference evidence="4" key="1">
    <citation type="submission" date="2016-12" db="EMBL/GenBank/DDBJ databases">
        <title>Comparative genomics of four Isosphaeraceae planctomycetes: a common pool of plasmids and glycoside hydrolase genes.</title>
        <authorList>
            <person name="Ivanova A."/>
        </authorList>
    </citation>
    <scope>NUCLEOTIDE SEQUENCE [LARGE SCALE GENOMIC DNA]</scope>
    <source>
        <strain evidence="4">PX4</strain>
    </source>
</reference>
<dbReference type="RefSeq" id="WP_076347424.1">
    <property type="nucleotide sequence ID" value="NZ_CP019082.1"/>
</dbReference>
<evidence type="ECO:0000313" key="4">
    <source>
        <dbReference type="Proteomes" id="UP000186309"/>
    </source>
</evidence>
<evidence type="ECO:0008006" key="5">
    <source>
        <dbReference type="Google" id="ProtNLM"/>
    </source>
</evidence>
<evidence type="ECO:0000259" key="2">
    <source>
        <dbReference type="Pfam" id="PF18481"/>
    </source>
</evidence>
<organism evidence="3 4">
    <name type="scientific">Paludisphaera borealis</name>
    <dbReference type="NCBI Taxonomy" id="1387353"/>
    <lineage>
        <taxon>Bacteria</taxon>
        <taxon>Pseudomonadati</taxon>
        <taxon>Planctomycetota</taxon>
        <taxon>Planctomycetia</taxon>
        <taxon>Isosphaerales</taxon>
        <taxon>Isosphaeraceae</taxon>
        <taxon>Paludisphaera</taxon>
    </lineage>
</organism>
<feature type="domain" description="DUF5616" evidence="2">
    <location>
        <begin position="86"/>
        <end position="218"/>
    </location>
</feature>
<dbReference type="InterPro" id="IPR007368">
    <property type="entry name" value="DUF434"/>
</dbReference>
<dbReference type="OrthoDB" id="5372493at2"/>
<dbReference type="Proteomes" id="UP000186309">
    <property type="component" value="Chromosome"/>
</dbReference>
<proteinExistence type="predicted"/>
<protein>
    <recommendedName>
        <fullName evidence="5">DUF434 domain-containing protein</fullName>
    </recommendedName>
</protein>
<dbReference type="Pfam" id="PF04256">
    <property type="entry name" value="DUF434"/>
    <property type="match status" value="1"/>
</dbReference>
<dbReference type="STRING" id="1387353.BSF38_03323"/>
<feature type="domain" description="DUF434" evidence="1">
    <location>
        <begin position="26"/>
        <end position="80"/>
    </location>
</feature>
<dbReference type="KEGG" id="pbor:BSF38_03323"/>
<dbReference type="EMBL" id="CP019082">
    <property type="protein sequence ID" value="APW61794.1"/>
    <property type="molecule type" value="Genomic_DNA"/>
</dbReference>
<evidence type="ECO:0000259" key="1">
    <source>
        <dbReference type="Pfam" id="PF04256"/>
    </source>
</evidence>
<gene>
    <name evidence="3" type="ORF">BSF38_03323</name>
</gene>
<dbReference type="InterPro" id="IPR041652">
    <property type="entry name" value="DUF5616"/>
</dbReference>
<dbReference type="PANTHER" id="PTHR42252">
    <property type="entry name" value="DUF5616 DOMAIN-CONTAINING PROTEIN"/>
    <property type="match status" value="1"/>
</dbReference>
<name>A0A1U7CS71_9BACT</name>
<dbReference type="AlphaFoldDB" id="A0A1U7CS71"/>